<gene>
    <name evidence="1" type="ORF">K488DRAFT_76030</name>
</gene>
<protein>
    <submittedName>
        <fullName evidence="1">Aldo/keto reductase</fullName>
    </submittedName>
</protein>
<organism evidence="1 2">
    <name type="scientific">Vararia minispora EC-137</name>
    <dbReference type="NCBI Taxonomy" id="1314806"/>
    <lineage>
        <taxon>Eukaryota</taxon>
        <taxon>Fungi</taxon>
        <taxon>Dikarya</taxon>
        <taxon>Basidiomycota</taxon>
        <taxon>Agaricomycotina</taxon>
        <taxon>Agaricomycetes</taxon>
        <taxon>Russulales</taxon>
        <taxon>Lachnocladiaceae</taxon>
        <taxon>Vararia</taxon>
    </lineage>
</organism>
<accession>A0ACB8QWY6</accession>
<proteinExistence type="predicted"/>
<reference evidence="1" key="1">
    <citation type="submission" date="2021-02" db="EMBL/GenBank/DDBJ databases">
        <authorList>
            <consortium name="DOE Joint Genome Institute"/>
            <person name="Ahrendt S."/>
            <person name="Looney B.P."/>
            <person name="Miyauchi S."/>
            <person name="Morin E."/>
            <person name="Drula E."/>
            <person name="Courty P.E."/>
            <person name="Chicoki N."/>
            <person name="Fauchery L."/>
            <person name="Kohler A."/>
            <person name="Kuo A."/>
            <person name="Labutti K."/>
            <person name="Pangilinan J."/>
            <person name="Lipzen A."/>
            <person name="Riley R."/>
            <person name="Andreopoulos W."/>
            <person name="He G."/>
            <person name="Johnson J."/>
            <person name="Barry K.W."/>
            <person name="Grigoriev I.V."/>
            <person name="Nagy L."/>
            <person name="Hibbett D."/>
            <person name="Henrissat B."/>
            <person name="Matheny P.B."/>
            <person name="Labbe J."/>
            <person name="Martin F."/>
        </authorList>
    </citation>
    <scope>NUCLEOTIDE SEQUENCE</scope>
    <source>
        <strain evidence="1">EC-137</strain>
    </source>
</reference>
<dbReference type="EMBL" id="MU273472">
    <property type="protein sequence ID" value="KAI0036349.1"/>
    <property type="molecule type" value="Genomic_DNA"/>
</dbReference>
<evidence type="ECO:0000313" key="1">
    <source>
        <dbReference type="EMBL" id="KAI0036349.1"/>
    </source>
</evidence>
<keyword evidence="2" id="KW-1185">Reference proteome</keyword>
<comment type="caution">
    <text evidence="1">The sequence shown here is derived from an EMBL/GenBank/DDBJ whole genome shotgun (WGS) entry which is preliminary data.</text>
</comment>
<name>A0ACB8QWY6_9AGAM</name>
<dbReference type="Proteomes" id="UP000814128">
    <property type="component" value="Unassembled WGS sequence"/>
</dbReference>
<sequence length="303" mass="32283">MPWGELTLNDGTTIPGIAFGTWTAGNGQNAIDQVDRAVSVGFDHIDTAQAYRNEQEAGQALRESGLAREDIYITTKFSVGGGDIEGSIQASLDNLGVKYVDLYLIHHPRLAQPDIATAWAKMEKIQVEGKVKSIGVSNFGVNDLEALLASAKVKPAANQILLHPYVYTQQAPILAIAKLHGIVIEAYSALIPITHQPGGPVDKPVNEIASRLDATPDQVLLAWVKAKGAVAVTTSTKKSRLEGYLTAGDLLLTPADVAAIDAAGAVGYRKQRTRALVRRVALVALVGALAFKAASWARNVRCM</sequence>
<evidence type="ECO:0000313" key="2">
    <source>
        <dbReference type="Proteomes" id="UP000814128"/>
    </source>
</evidence>
<reference evidence="1" key="2">
    <citation type="journal article" date="2022" name="New Phytol.">
        <title>Evolutionary transition to the ectomycorrhizal habit in the genomes of a hyperdiverse lineage of mushroom-forming fungi.</title>
        <authorList>
            <person name="Looney B."/>
            <person name="Miyauchi S."/>
            <person name="Morin E."/>
            <person name="Drula E."/>
            <person name="Courty P.E."/>
            <person name="Kohler A."/>
            <person name="Kuo A."/>
            <person name="LaButti K."/>
            <person name="Pangilinan J."/>
            <person name="Lipzen A."/>
            <person name="Riley R."/>
            <person name="Andreopoulos W."/>
            <person name="He G."/>
            <person name="Johnson J."/>
            <person name="Nolan M."/>
            <person name="Tritt A."/>
            <person name="Barry K.W."/>
            <person name="Grigoriev I.V."/>
            <person name="Nagy L.G."/>
            <person name="Hibbett D."/>
            <person name="Henrissat B."/>
            <person name="Matheny P.B."/>
            <person name="Labbe J."/>
            <person name="Martin F.M."/>
        </authorList>
    </citation>
    <scope>NUCLEOTIDE SEQUENCE</scope>
    <source>
        <strain evidence="1">EC-137</strain>
    </source>
</reference>